<dbReference type="PANTHER" id="PTHR43046:SF2">
    <property type="entry name" value="8-OXO-DGTP DIPHOSPHATASE-RELATED"/>
    <property type="match status" value="1"/>
</dbReference>
<organism evidence="4 5">
    <name type="scientific">Weissella halotolerans DSM 20190</name>
    <dbReference type="NCBI Taxonomy" id="1123500"/>
    <lineage>
        <taxon>Bacteria</taxon>
        <taxon>Bacillati</taxon>
        <taxon>Bacillota</taxon>
        <taxon>Bacilli</taxon>
        <taxon>Lactobacillales</taxon>
        <taxon>Lactobacillaceae</taxon>
        <taxon>Weissella</taxon>
    </lineage>
</organism>
<keyword evidence="5" id="KW-1185">Reference proteome</keyword>
<feature type="domain" description="Nudix hydrolase" evidence="3">
    <location>
        <begin position="19"/>
        <end position="151"/>
    </location>
</feature>
<keyword evidence="2 4" id="KW-0378">Hydrolase</keyword>
<dbReference type="eggNOG" id="COG1051">
    <property type="taxonomic scope" value="Bacteria"/>
</dbReference>
<sequence>MVMEDYFKNLRAKIGHQEIIMPGVAGILFDQTRSKVLLEKRADGETGWSLVGGMQNLGESAMTSLQREFKEETNLDVVVTSLIGVDSNFHHVFPNGDQAQIPMTLFEVSPIGGQLQPDLEETAAVEFVSLASHPKVYNPQHQLAIDQLIAQVPYGWYF</sequence>
<dbReference type="PATRIC" id="fig|1123500.6.peg.190"/>
<evidence type="ECO:0000256" key="1">
    <source>
        <dbReference type="ARBA" id="ARBA00001946"/>
    </source>
</evidence>
<dbReference type="STRING" id="1123500.GCA_000420365_00311"/>
<comment type="cofactor">
    <cofactor evidence="1">
        <name>Mg(2+)</name>
        <dbReference type="ChEBI" id="CHEBI:18420"/>
    </cofactor>
</comment>
<dbReference type="Gene3D" id="3.90.79.10">
    <property type="entry name" value="Nucleoside Triphosphate Pyrophosphohydrolase"/>
    <property type="match status" value="1"/>
</dbReference>
<name>A0A0R2FY82_9LACO</name>
<dbReference type="Pfam" id="PF00293">
    <property type="entry name" value="NUDIX"/>
    <property type="match status" value="1"/>
</dbReference>
<dbReference type="PROSITE" id="PS51462">
    <property type="entry name" value="NUDIX"/>
    <property type="match status" value="1"/>
</dbReference>
<dbReference type="InterPro" id="IPR015797">
    <property type="entry name" value="NUDIX_hydrolase-like_dom_sf"/>
</dbReference>
<dbReference type="InParanoid" id="A0A0R2FY82"/>
<accession>A0A0R2FY82</accession>
<evidence type="ECO:0000259" key="3">
    <source>
        <dbReference type="PROSITE" id="PS51462"/>
    </source>
</evidence>
<dbReference type="SUPFAM" id="SSF55811">
    <property type="entry name" value="Nudix"/>
    <property type="match status" value="1"/>
</dbReference>
<evidence type="ECO:0000256" key="2">
    <source>
        <dbReference type="ARBA" id="ARBA00022801"/>
    </source>
</evidence>
<reference evidence="4 5" key="1">
    <citation type="journal article" date="2015" name="Genome Announc.">
        <title>Expanding the biotechnology potential of lactobacilli through comparative genomics of 213 strains and associated genera.</title>
        <authorList>
            <person name="Sun Z."/>
            <person name="Harris H.M."/>
            <person name="McCann A."/>
            <person name="Guo C."/>
            <person name="Argimon S."/>
            <person name="Zhang W."/>
            <person name="Yang X."/>
            <person name="Jeffery I.B."/>
            <person name="Cooney J.C."/>
            <person name="Kagawa T.F."/>
            <person name="Liu W."/>
            <person name="Song Y."/>
            <person name="Salvetti E."/>
            <person name="Wrobel A."/>
            <person name="Rasinkangas P."/>
            <person name="Parkhill J."/>
            <person name="Rea M.C."/>
            <person name="O'Sullivan O."/>
            <person name="Ritari J."/>
            <person name="Douillard F.P."/>
            <person name="Paul Ross R."/>
            <person name="Yang R."/>
            <person name="Briner A.E."/>
            <person name="Felis G.E."/>
            <person name="de Vos W.M."/>
            <person name="Barrangou R."/>
            <person name="Klaenhammer T.R."/>
            <person name="Caufield P.W."/>
            <person name="Cui Y."/>
            <person name="Zhang H."/>
            <person name="O'Toole P.W."/>
        </authorList>
    </citation>
    <scope>NUCLEOTIDE SEQUENCE [LARGE SCALE GENOMIC DNA]</scope>
    <source>
        <strain evidence="4 5">DSM 20190</strain>
    </source>
</reference>
<dbReference type="Proteomes" id="UP000051296">
    <property type="component" value="Unassembled WGS sequence"/>
</dbReference>
<evidence type="ECO:0000313" key="5">
    <source>
        <dbReference type="Proteomes" id="UP000051296"/>
    </source>
</evidence>
<dbReference type="EMBL" id="JQAX01000001">
    <property type="protein sequence ID" value="KRN33394.1"/>
    <property type="molecule type" value="Genomic_DNA"/>
</dbReference>
<proteinExistence type="predicted"/>
<dbReference type="GO" id="GO:0016787">
    <property type="term" value="F:hydrolase activity"/>
    <property type="evidence" value="ECO:0007669"/>
    <property type="project" value="UniProtKB-KW"/>
</dbReference>
<dbReference type="InterPro" id="IPR000086">
    <property type="entry name" value="NUDIX_hydrolase_dom"/>
</dbReference>
<gene>
    <name evidence="4" type="ORF">IV68_GL000192</name>
</gene>
<dbReference type="AlphaFoldDB" id="A0A0R2FY82"/>
<dbReference type="RefSeq" id="WP_022791114.1">
    <property type="nucleotide sequence ID" value="NZ_ATUU01000001.1"/>
</dbReference>
<comment type="caution">
    <text evidence="4">The sequence shown here is derived from an EMBL/GenBank/DDBJ whole genome shotgun (WGS) entry which is preliminary data.</text>
</comment>
<dbReference type="OrthoDB" id="9787476at2"/>
<protein>
    <submittedName>
        <fullName evidence="4">Nudix hydrolase</fullName>
    </submittedName>
</protein>
<dbReference type="PANTHER" id="PTHR43046">
    <property type="entry name" value="GDP-MANNOSE MANNOSYL HYDROLASE"/>
    <property type="match status" value="1"/>
</dbReference>
<evidence type="ECO:0000313" key="4">
    <source>
        <dbReference type="EMBL" id="KRN33394.1"/>
    </source>
</evidence>